<organism evidence="2 3">
    <name type="scientific">Tetradesmus obliquus</name>
    <name type="common">Green alga</name>
    <name type="synonym">Acutodesmus obliquus</name>
    <dbReference type="NCBI Taxonomy" id="3088"/>
    <lineage>
        <taxon>Eukaryota</taxon>
        <taxon>Viridiplantae</taxon>
        <taxon>Chlorophyta</taxon>
        <taxon>core chlorophytes</taxon>
        <taxon>Chlorophyceae</taxon>
        <taxon>CS clade</taxon>
        <taxon>Sphaeropleales</taxon>
        <taxon>Scenedesmaceae</taxon>
        <taxon>Tetradesmus</taxon>
    </lineage>
</organism>
<accession>A0ABY8U625</accession>
<gene>
    <name evidence="2" type="ORF">OEZ85_012636</name>
</gene>
<evidence type="ECO:0000313" key="3">
    <source>
        <dbReference type="Proteomes" id="UP001244341"/>
    </source>
</evidence>
<feature type="region of interest" description="Disordered" evidence="1">
    <location>
        <begin position="1"/>
        <end position="44"/>
    </location>
</feature>
<evidence type="ECO:0000256" key="1">
    <source>
        <dbReference type="SAM" id="MobiDB-lite"/>
    </source>
</evidence>
<protein>
    <submittedName>
        <fullName evidence="2">Uncharacterized protein</fullName>
    </submittedName>
</protein>
<proteinExistence type="predicted"/>
<dbReference type="EMBL" id="CP126214">
    <property type="protein sequence ID" value="WIA15887.1"/>
    <property type="molecule type" value="Genomic_DNA"/>
</dbReference>
<reference evidence="2 3" key="1">
    <citation type="submission" date="2023-05" db="EMBL/GenBank/DDBJ databases">
        <title>A 100% complete, gapless, phased diploid assembly of the Scenedesmus obliquus UTEX 3031 genome.</title>
        <authorList>
            <person name="Biondi T.C."/>
            <person name="Hanschen E.R."/>
            <person name="Kwon T."/>
            <person name="Eng W."/>
            <person name="Kruse C.P.S."/>
            <person name="Koehler S.I."/>
            <person name="Kunde Y."/>
            <person name="Gleasner C.D."/>
            <person name="You Mak K.T."/>
            <person name="Polle J."/>
            <person name="Hovde B.T."/>
            <person name="Starkenburg S.R."/>
        </authorList>
    </citation>
    <scope>NUCLEOTIDE SEQUENCE [LARGE SCALE GENOMIC DNA]</scope>
    <source>
        <strain evidence="2 3">DOE0152z</strain>
    </source>
</reference>
<keyword evidence="3" id="KW-1185">Reference proteome</keyword>
<evidence type="ECO:0000313" key="2">
    <source>
        <dbReference type="EMBL" id="WIA15887.1"/>
    </source>
</evidence>
<dbReference type="Proteomes" id="UP001244341">
    <property type="component" value="Chromosome 7b"/>
</dbReference>
<name>A0ABY8U625_TETOB</name>
<sequence>MLDSTSPLLGEEGPPQRRWSFRRRTTATSLEDAWSEREAEEAAGPEDYTSIIFNLHAWSYRLSQQASSSRQHIAQQISRTAIH</sequence>